<organism evidence="2 3">
    <name type="scientific">Polyporus arcularius HHB13444</name>
    <dbReference type="NCBI Taxonomy" id="1314778"/>
    <lineage>
        <taxon>Eukaryota</taxon>
        <taxon>Fungi</taxon>
        <taxon>Dikarya</taxon>
        <taxon>Basidiomycota</taxon>
        <taxon>Agaricomycotina</taxon>
        <taxon>Agaricomycetes</taxon>
        <taxon>Polyporales</taxon>
        <taxon>Polyporaceae</taxon>
        <taxon>Polyporus</taxon>
    </lineage>
</organism>
<proteinExistence type="predicted"/>
<dbReference type="EMBL" id="ML211058">
    <property type="protein sequence ID" value="TFK90002.1"/>
    <property type="molecule type" value="Genomic_DNA"/>
</dbReference>
<reference evidence="2 3" key="1">
    <citation type="journal article" date="2019" name="Nat. Ecol. Evol.">
        <title>Megaphylogeny resolves global patterns of mushroom evolution.</title>
        <authorList>
            <person name="Varga T."/>
            <person name="Krizsan K."/>
            <person name="Foldi C."/>
            <person name="Dima B."/>
            <person name="Sanchez-Garcia M."/>
            <person name="Sanchez-Ramirez S."/>
            <person name="Szollosi G.J."/>
            <person name="Szarkandi J.G."/>
            <person name="Papp V."/>
            <person name="Albert L."/>
            <person name="Andreopoulos W."/>
            <person name="Angelini C."/>
            <person name="Antonin V."/>
            <person name="Barry K.W."/>
            <person name="Bougher N.L."/>
            <person name="Buchanan P."/>
            <person name="Buyck B."/>
            <person name="Bense V."/>
            <person name="Catcheside P."/>
            <person name="Chovatia M."/>
            <person name="Cooper J."/>
            <person name="Damon W."/>
            <person name="Desjardin D."/>
            <person name="Finy P."/>
            <person name="Geml J."/>
            <person name="Haridas S."/>
            <person name="Hughes K."/>
            <person name="Justo A."/>
            <person name="Karasinski D."/>
            <person name="Kautmanova I."/>
            <person name="Kiss B."/>
            <person name="Kocsube S."/>
            <person name="Kotiranta H."/>
            <person name="LaButti K.M."/>
            <person name="Lechner B.E."/>
            <person name="Liimatainen K."/>
            <person name="Lipzen A."/>
            <person name="Lukacs Z."/>
            <person name="Mihaltcheva S."/>
            <person name="Morgado L.N."/>
            <person name="Niskanen T."/>
            <person name="Noordeloos M.E."/>
            <person name="Ohm R.A."/>
            <person name="Ortiz-Santana B."/>
            <person name="Ovrebo C."/>
            <person name="Racz N."/>
            <person name="Riley R."/>
            <person name="Savchenko A."/>
            <person name="Shiryaev A."/>
            <person name="Soop K."/>
            <person name="Spirin V."/>
            <person name="Szebenyi C."/>
            <person name="Tomsovsky M."/>
            <person name="Tulloss R.E."/>
            <person name="Uehling J."/>
            <person name="Grigoriev I.V."/>
            <person name="Vagvolgyi C."/>
            <person name="Papp T."/>
            <person name="Martin F.M."/>
            <person name="Miettinen O."/>
            <person name="Hibbett D.S."/>
            <person name="Nagy L.G."/>
        </authorList>
    </citation>
    <scope>NUCLEOTIDE SEQUENCE [LARGE SCALE GENOMIC DNA]</scope>
    <source>
        <strain evidence="2 3">HHB13444</strain>
    </source>
</reference>
<dbReference type="Pfam" id="PF12937">
    <property type="entry name" value="F-box-like"/>
    <property type="match status" value="1"/>
</dbReference>
<evidence type="ECO:0000313" key="3">
    <source>
        <dbReference type="Proteomes" id="UP000308197"/>
    </source>
</evidence>
<dbReference type="InterPro" id="IPR036047">
    <property type="entry name" value="F-box-like_dom_sf"/>
</dbReference>
<evidence type="ECO:0000313" key="2">
    <source>
        <dbReference type="EMBL" id="TFK90002.1"/>
    </source>
</evidence>
<evidence type="ECO:0000259" key="1">
    <source>
        <dbReference type="PROSITE" id="PS50181"/>
    </source>
</evidence>
<dbReference type="InParanoid" id="A0A5C3PL09"/>
<protein>
    <recommendedName>
        <fullName evidence="1">F-box domain-containing protein</fullName>
    </recommendedName>
</protein>
<gene>
    <name evidence="2" type="ORF">K466DRAFT_544152</name>
</gene>
<dbReference type="Proteomes" id="UP000308197">
    <property type="component" value="Unassembled WGS sequence"/>
</dbReference>
<dbReference type="PROSITE" id="PS50181">
    <property type="entry name" value="FBOX"/>
    <property type="match status" value="1"/>
</dbReference>
<name>A0A5C3PL09_9APHY</name>
<keyword evidence="3" id="KW-1185">Reference proteome</keyword>
<feature type="domain" description="F-box" evidence="1">
    <location>
        <begin position="63"/>
        <end position="112"/>
    </location>
</feature>
<dbReference type="SUPFAM" id="SSF81383">
    <property type="entry name" value="F-box domain"/>
    <property type="match status" value="1"/>
</dbReference>
<dbReference type="InterPro" id="IPR001810">
    <property type="entry name" value="F-box_dom"/>
</dbReference>
<sequence>MQSPNIPGSLFSENDDCSRRLDPEDKMALTRLRDPALVRAWYLARSDEYAARIRALASIYNAAVPINLLPPEVLMMVFSYLSLRIRTFVRYLLVCRTWTALILRTHPFWVNLLRNAIGLDILGNKASRAQYGSFLSRTGALSVKLSTDGYVAELAPLLAGHARRIACWNSCLYTPEEVVSLSELLAGGLPTLQKLIVRDAYDDPFCRFRGDVQEDQLPSFLLFSHPFDPHAFAHLRFLCLPWNLFAPSSTLSALAVLKLKDSFKGVPEANVPMAHKLRTGTVLLTLSRCPNLVRLHYHDRPRHNSA</sequence>
<dbReference type="Gene3D" id="1.20.1280.50">
    <property type="match status" value="1"/>
</dbReference>
<accession>A0A5C3PL09</accession>
<dbReference type="AlphaFoldDB" id="A0A5C3PL09"/>